<name>A0A6P0CAD8_9RHOB</name>
<reference evidence="1 2" key="1">
    <citation type="submission" date="2020-01" db="EMBL/GenBank/DDBJ databases">
        <title>Sulfitobacter sediminilitoris sp. nov., isolated from a tidal flat.</title>
        <authorList>
            <person name="Park S."/>
            <person name="Yoon J.-H."/>
        </authorList>
    </citation>
    <scope>NUCLEOTIDE SEQUENCE [LARGE SCALE GENOMIC DNA]</scope>
    <source>
        <strain evidence="1 2">JBTF-M27</strain>
    </source>
</reference>
<organism evidence="1 2">
    <name type="scientific">Sulfitobacter sediminilitoris</name>
    <dbReference type="NCBI Taxonomy" id="2698830"/>
    <lineage>
        <taxon>Bacteria</taxon>
        <taxon>Pseudomonadati</taxon>
        <taxon>Pseudomonadota</taxon>
        <taxon>Alphaproteobacteria</taxon>
        <taxon>Rhodobacterales</taxon>
        <taxon>Roseobacteraceae</taxon>
        <taxon>Sulfitobacter</taxon>
    </lineage>
</organism>
<dbReference type="EMBL" id="JAABNT010000003">
    <property type="protein sequence ID" value="NEK22106.1"/>
    <property type="molecule type" value="Genomic_DNA"/>
</dbReference>
<evidence type="ECO:0000313" key="1">
    <source>
        <dbReference type="EMBL" id="NEK22106.1"/>
    </source>
</evidence>
<accession>A0A6P0CAD8</accession>
<sequence length="116" mass="12650">MIGVVLWSDFEDQKAVFWCEDHGDLAYYDAAQDHAAEHNLLNAGDMVEFDLSIEGKIRRARNATVIKPKVCNGLQEHLRATAAKTDTAPSTAASGDVVAFPQKIANSAPMRRAHNG</sequence>
<gene>
    <name evidence="1" type="ORF">GV827_06800</name>
</gene>
<dbReference type="Proteomes" id="UP000468591">
    <property type="component" value="Unassembled WGS sequence"/>
</dbReference>
<proteinExistence type="predicted"/>
<evidence type="ECO:0000313" key="2">
    <source>
        <dbReference type="Proteomes" id="UP000468591"/>
    </source>
</evidence>
<comment type="caution">
    <text evidence="1">The sequence shown here is derived from an EMBL/GenBank/DDBJ whole genome shotgun (WGS) entry which is preliminary data.</text>
</comment>
<dbReference type="RefSeq" id="WP_164353035.1">
    <property type="nucleotide sequence ID" value="NZ_JAABNT010000003.1"/>
</dbReference>
<keyword evidence="2" id="KW-1185">Reference proteome</keyword>
<protein>
    <submittedName>
        <fullName evidence="1">Uncharacterized protein</fullName>
    </submittedName>
</protein>
<dbReference type="AlphaFoldDB" id="A0A6P0CAD8"/>